<protein>
    <submittedName>
        <fullName evidence="2">ABC transporter permease</fullName>
    </submittedName>
</protein>
<dbReference type="EMBL" id="JASNGB010000217">
    <property type="protein sequence ID" value="MDL2345510.1"/>
    <property type="molecule type" value="Genomic_DNA"/>
</dbReference>
<evidence type="ECO:0000313" key="2">
    <source>
        <dbReference type="EMBL" id="MDL2345510.1"/>
    </source>
</evidence>
<sequence>MTPAARSPGGAAGLIRLGAALLLLSLLLPWLELRPNRIAAGEPLGLGTWTWAAAALAGALL</sequence>
<gene>
    <name evidence="2" type="ORF">QOL99_15320</name>
</gene>
<evidence type="ECO:0000313" key="3">
    <source>
        <dbReference type="Proteomes" id="UP001302059"/>
    </source>
</evidence>
<reference evidence="2 3" key="1">
    <citation type="submission" date="2023-05" db="EMBL/GenBank/DDBJ databases">
        <authorList>
            <person name="Gao F."/>
        </authorList>
    </citation>
    <scope>NUCLEOTIDE SEQUENCE [LARGE SCALE GENOMIC DNA]</scope>
    <source>
        <strain evidence="2 3">MIMF12</strain>
    </source>
</reference>
<keyword evidence="1" id="KW-0812">Transmembrane</keyword>
<feature type="transmembrane region" description="Helical" evidence="1">
    <location>
        <begin position="12"/>
        <end position="31"/>
    </location>
</feature>
<comment type="caution">
    <text evidence="2">The sequence shown here is derived from an EMBL/GenBank/DDBJ whole genome shotgun (WGS) entry which is preliminary data.</text>
</comment>
<organism evidence="2 3">
    <name type="scientific">Deinococcus rhizophilus</name>
    <dbReference type="NCBI Taxonomy" id="3049544"/>
    <lineage>
        <taxon>Bacteria</taxon>
        <taxon>Thermotogati</taxon>
        <taxon>Deinococcota</taxon>
        <taxon>Deinococci</taxon>
        <taxon>Deinococcales</taxon>
        <taxon>Deinococcaceae</taxon>
        <taxon>Deinococcus</taxon>
    </lineage>
</organism>
<evidence type="ECO:0000256" key="1">
    <source>
        <dbReference type="SAM" id="Phobius"/>
    </source>
</evidence>
<feature type="transmembrane region" description="Helical" evidence="1">
    <location>
        <begin position="43"/>
        <end position="60"/>
    </location>
</feature>
<keyword evidence="3" id="KW-1185">Reference proteome</keyword>
<keyword evidence="1" id="KW-0472">Membrane</keyword>
<keyword evidence="1" id="KW-1133">Transmembrane helix</keyword>
<feature type="non-terminal residue" evidence="2">
    <location>
        <position position="61"/>
    </location>
</feature>
<proteinExistence type="predicted"/>
<accession>A0ABT7JKC6</accession>
<dbReference type="Proteomes" id="UP001302059">
    <property type="component" value="Unassembled WGS sequence"/>
</dbReference>
<name>A0ABT7JKC6_9DEIO</name>